<comment type="caution">
    <text evidence="1">The sequence shown here is derived from an EMBL/GenBank/DDBJ whole genome shotgun (WGS) entry which is preliminary data.</text>
</comment>
<proteinExistence type="predicted"/>
<organism evidence="1 2">
    <name type="scientific">Chryseobacterium arthrosphaerae</name>
    <dbReference type="NCBI Taxonomy" id="651561"/>
    <lineage>
        <taxon>Bacteria</taxon>
        <taxon>Pseudomonadati</taxon>
        <taxon>Bacteroidota</taxon>
        <taxon>Flavobacteriia</taxon>
        <taxon>Flavobacteriales</taxon>
        <taxon>Weeksellaceae</taxon>
        <taxon>Chryseobacterium group</taxon>
        <taxon>Chryseobacterium</taxon>
    </lineage>
</organism>
<evidence type="ECO:0000313" key="1">
    <source>
        <dbReference type="EMBL" id="RTZ46212.1"/>
    </source>
</evidence>
<accession>A0A432DSU6</accession>
<dbReference type="EMBL" id="RYFC01000003">
    <property type="protein sequence ID" value="RTZ46212.1"/>
    <property type="molecule type" value="Genomic_DNA"/>
</dbReference>
<reference evidence="1 2" key="1">
    <citation type="submission" date="2018-12" db="EMBL/GenBank/DDBJ databases">
        <title>Draft Genome Sequence of Chryseobacterium arthrosphaerae strain ED882-96 Isolated from the Blood of a Patient with Liver Cirrhosis in Taiwan.</title>
        <authorList>
            <person name="Lin J.-N."/>
            <person name="Lai C.-H."/>
            <person name="Yang C.-H."/>
            <person name="Huang Y.-H."/>
        </authorList>
    </citation>
    <scope>NUCLEOTIDE SEQUENCE [LARGE SCALE GENOMIC DNA]</scope>
    <source>
        <strain evidence="1 2">ED882-96</strain>
    </source>
</reference>
<protein>
    <submittedName>
        <fullName evidence="1">Uncharacterized protein</fullName>
    </submittedName>
</protein>
<dbReference type="AlphaFoldDB" id="A0A432DSU6"/>
<gene>
    <name evidence="1" type="ORF">EJ377_17415</name>
</gene>
<name>A0A432DSU6_9FLAO</name>
<sequence length="120" mass="13836">MIHSCQKITYEKISSNSSVFSSGTIGLYAQKTADKDHYTFEVQNEEGDLNKDQRKDKVVIEMDIKDETRPLRVQIFLSQLIKSSISQFLPPNSLKVNTQLIRKENIMVIPFRRLSLKMAT</sequence>
<dbReference type="Proteomes" id="UP000276953">
    <property type="component" value="Unassembled WGS sequence"/>
</dbReference>
<evidence type="ECO:0000313" key="2">
    <source>
        <dbReference type="Proteomes" id="UP000276953"/>
    </source>
</evidence>